<feature type="domain" description="Major facilitator superfamily (MFS) profile" evidence="7">
    <location>
        <begin position="4"/>
        <end position="392"/>
    </location>
</feature>
<dbReference type="EMBL" id="BMFJ01000002">
    <property type="protein sequence ID" value="GGE43137.1"/>
    <property type="molecule type" value="Genomic_DNA"/>
</dbReference>
<dbReference type="InterPro" id="IPR036259">
    <property type="entry name" value="MFS_trans_sf"/>
</dbReference>
<feature type="transmembrane region" description="Helical" evidence="6">
    <location>
        <begin position="155"/>
        <end position="180"/>
    </location>
</feature>
<dbReference type="PANTHER" id="PTHR42718:SF9">
    <property type="entry name" value="MAJOR FACILITATOR SUPERFAMILY MULTIDRUG TRANSPORTER MFSC"/>
    <property type="match status" value="1"/>
</dbReference>
<dbReference type="Pfam" id="PF07690">
    <property type="entry name" value="MFS_1"/>
    <property type="match status" value="1"/>
</dbReference>
<evidence type="ECO:0000256" key="5">
    <source>
        <dbReference type="ARBA" id="ARBA00023136"/>
    </source>
</evidence>
<comment type="subcellular location">
    <subcellularLocation>
        <location evidence="1">Membrane</location>
        <topology evidence="1">Multi-pass membrane protein</topology>
    </subcellularLocation>
</comment>
<comment type="caution">
    <text evidence="8">The sequence shown here is derived from an EMBL/GenBank/DDBJ whole genome shotgun (WGS) entry which is preliminary data.</text>
</comment>
<keyword evidence="4 6" id="KW-1133">Transmembrane helix</keyword>
<evidence type="ECO:0000256" key="6">
    <source>
        <dbReference type="SAM" id="Phobius"/>
    </source>
</evidence>
<keyword evidence="3 6" id="KW-0812">Transmembrane</keyword>
<accession>A0A917EJ55</accession>
<keyword evidence="5 6" id="KW-0472">Membrane</keyword>
<sequence length="392" mass="40805">MRIDFVLLVAAYVLSQFFRSFLPVLTGVLERDVGANAADLSNAAGVWFLAFAAMQLPVGWALDRLGPRRTAAVLLGLGGGGGALLFGLAQAPWHIVVGMGLIGVGCSPVLMASYYILARVYPAAMFATFASLIVGVGQTGNLAGSLPLALAVEAFGWRSTMLALALACVVLALILGRVILDPPQVTDAPAGGLMSLFRIPGFWLVLPFMLVSYAPVAGIRALWSGPYFTQVFGSDARAIGYYTLAIGVAMILGTLAYGPADRMLGTRKWLNVGAATAGIGLLLWLALIPPATVFGVLSVMVAIGFITSSYAVVIAHGRAFLPPHLVGRGVTLVNLCGIGGAGVAQLITGGIFASAGQVAERPEAAFQPVFLYYAVALAAGLTLYLFVRDRTD</sequence>
<evidence type="ECO:0000256" key="2">
    <source>
        <dbReference type="ARBA" id="ARBA00022448"/>
    </source>
</evidence>
<feature type="transmembrane region" description="Helical" evidence="6">
    <location>
        <begin position="201"/>
        <end position="219"/>
    </location>
</feature>
<feature type="transmembrane region" description="Helical" evidence="6">
    <location>
        <begin position="124"/>
        <end position="143"/>
    </location>
</feature>
<feature type="transmembrane region" description="Helical" evidence="6">
    <location>
        <begin position="44"/>
        <end position="62"/>
    </location>
</feature>
<dbReference type="PANTHER" id="PTHR42718">
    <property type="entry name" value="MAJOR FACILITATOR SUPERFAMILY MULTIDRUG TRANSPORTER MFSC"/>
    <property type="match status" value="1"/>
</dbReference>
<dbReference type="PROSITE" id="PS50850">
    <property type="entry name" value="MFS"/>
    <property type="match status" value="1"/>
</dbReference>
<dbReference type="RefSeq" id="WP_188478929.1">
    <property type="nucleotide sequence ID" value="NZ_BMFJ01000002.1"/>
</dbReference>
<reference evidence="9" key="1">
    <citation type="journal article" date="2019" name="Int. J. Syst. Evol. Microbiol.">
        <title>The Global Catalogue of Microorganisms (GCM) 10K type strain sequencing project: providing services to taxonomists for standard genome sequencing and annotation.</title>
        <authorList>
            <consortium name="The Broad Institute Genomics Platform"/>
            <consortium name="The Broad Institute Genome Sequencing Center for Infectious Disease"/>
            <person name="Wu L."/>
            <person name="Ma J."/>
        </authorList>
    </citation>
    <scope>NUCLEOTIDE SEQUENCE [LARGE SCALE GENOMIC DNA]</scope>
    <source>
        <strain evidence="9">CGMCC 1.12664</strain>
    </source>
</reference>
<keyword evidence="9" id="KW-1185">Reference proteome</keyword>
<dbReference type="GO" id="GO:0022857">
    <property type="term" value="F:transmembrane transporter activity"/>
    <property type="evidence" value="ECO:0007669"/>
    <property type="project" value="InterPro"/>
</dbReference>
<feature type="transmembrane region" description="Helical" evidence="6">
    <location>
        <begin position="269"/>
        <end position="287"/>
    </location>
</feature>
<evidence type="ECO:0000259" key="7">
    <source>
        <dbReference type="PROSITE" id="PS50850"/>
    </source>
</evidence>
<feature type="transmembrane region" description="Helical" evidence="6">
    <location>
        <begin position="239"/>
        <end position="257"/>
    </location>
</feature>
<feature type="transmembrane region" description="Helical" evidence="6">
    <location>
        <begin position="365"/>
        <end position="387"/>
    </location>
</feature>
<dbReference type="InterPro" id="IPR020846">
    <property type="entry name" value="MFS_dom"/>
</dbReference>
<evidence type="ECO:0000256" key="4">
    <source>
        <dbReference type="ARBA" id="ARBA00022989"/>
    </source>
</evidence>
<feature type="transmembrane region" description="Helical" evidence="6">
    <location>
        <begin position="95"/>
        <end position="117"/>
    </location>
</feature>
<evidence type="ECO:0000313" key="8">
    <source>
        <dbReference type="EMBL" id="GGE43137.1"/>
    </source>
</evidence>
<evidence type="ECO:0000256" key="1">
    <source>
        <dbReference type="ARBA" id="ARBA00004141"/>
    </source>
</evidence>
<dbReference type="SUPFAM" id="SSF103473">
    <property type="entry name" value="MFS general substrate transporter"/>
    <property type="match status" value="1"/>
</dbReference>
<evidence type="ECO:0000313" key="9">
    <source>
        <dbReference type="Proteomes" id="UP000612855"/>
    </source>
</evidence>
<name>A0A917EJ55_9RHOB</name>
<protein>
    <submittedName>
        <fullName evidence="8">MFS transporter</fullName>
    </submittedName>
</protein>
<feature type="transmembrane region" description="Helical" evidence="6">
    <location>
        <begin position="325"/>
        <end position="353"/>
    </location>
</feature>
<dbReference type="GO" id="GO:0016020">
    <property type="term" value="C:membrane"/>
    <property type="evidence" value="ECO:0007669"/>
    <property type="project" value="UniProtKB-SubCell"/>
</dbReference>
<dbReference type="AlphaFoldDB" id="A0A917EJ55"/>
<dbReference type="Gene3D" id="1.20.1250.20">
    <property type="entry name" value="MFS general substrate transporter like domains"/>
    <property type="match status" value="2"/>
</dbReference>
<organism evidence="8 9">
    <name type="scientific">Primorskyibacter flagellatus</name>
    <dbReference type="NCBI Taxonomy" id="1387277"/>
    <lineage>
        <taxon>Bacteria</taxon>
        <taxon>Pseudomonadati</taxon>
        <taxon>Pseudomonadota</taxon>
        <taxon>Alphaproteobacteria</taxon>
        <taxon>Rhodobacterales</taxon>
        <taxon>Roseobacteraceae</taxon>
        <taxon>Primorskyibacter</taxon>
    </lineage>
</organism>
<dbReference type="Proteomes" id="UP000612855">
    <property type="component" value="Unassembled WGS sequence"/>
</dbReference>
<feature type="transmembrane region" description="Helical" evidence="6">
    <location>
        <begin position="293"/>
        <end position="313"/>
    </location>
</feature>
<dbReference type="InterPro" id="IPR011701">
    <property type="entry name" value="MFS"/>
</dbReference>
<proteinExistence type="predicted"/>
<gene>
    <name evidence="8" type="ORF">GCM10011360_33100</name>
</gene>
<evidence type="ECO:0000256" key="3">
    <source>
        <dbReference type="ARBA" id="ARBA00022692"/>
    </source>
</evidence>
<keyword evidence="2" id="KW-0813">Transport</keyword>
<feature type="transmembrane region" description="Helical" evidence="6">
    <location>
        <begin position="71"/>
        <end position="89"/>
    </location>
</feature>